<organism evidence="12 13">
    <name type="scientific">Piscinibacter gummiphilus</name>
    <dbReference type="NCBI Taxonomy" id="946333"/>
    <lineage>
        <taxon>Bacteria</taxon>
        <taxon>Pseudomonadati</taxon>
        <taxon>Pseudomonadota</taxon>
        <taxon>Betaproteobacteria</taxon>
        <taxon>Burkholderiales</taxon>
        <taxon>Sphaerotilaceae</taxon>
        <taxon>Piscinibacter</taxon>
    </lineage>
</organism>
<proteinExistence type="inferred from homology"/>
<dbReference type="PANTHER" id="PTHR35091">
    <property type="entry name" value="FLAGELLAR PROTEIN FLIL"/>
    <property type="match status" value="1"/>
</dbReference>
<dbReference type="KEGG" id="rgu:A4W93_20305"/>
<dbReference type="Pfam" id="PF03748">
    <property type="entry name" value="FliL"/>
    <property type="match status" value="1"/>
</dbReference>
<feature type="region of interest" description="Disordered" evidence="11">
    <location>
        <begin position="49"/>
        <end position="74"/>
    </location>
</feature>
<keyword evidence="13" id="KW-1185">Reference proteome</keyword>
<keyword evidence="6" id="KW-0812">Transmembrane</keyword>
<evidence type="ECO:0000256" key="4">
    <source>
        <dbReference type="ARBA" id="ARBA00022475"/>
    </source>
</evidence>
<evidence type="ECO:0000256" key="5">
    <source>
        <dbReference type="ARBA" id="ARBA00022500"/>
    </source>
</evidence>
<keyword evidence="12" id="KW-0969">Cilium</keyword>
<dbReference type="InterPro" id="IPR005503">
    <property type="entry name" value="FliL"/>
</dbReference>
<keyword evidence="12" id="KW-0282">Flagellum</keyword>
<keyword evidence="9 10" id="KW-0472">Membrane</keyword>
<keyword evidence="4" id="KW-1003">Cell membrane</keyword>
<dbReference type="GO" id="GO:0071978">
    <property type="term" value="P:bacterial-type flagellum-dependent swarming motility"/>
    <property type="evidence" value="ECO:0007669"/>
    <property type="project" value="TreeGrafter"/>
</dbReference>
<evidence type="ECO:0000256" key="6">
    <source>
        <dbReference type="ARBA" id="ARBA00022692"/>
    </source>
</evidence>
<dbReference type="Proteomes" id="UP000193427">
    <property type="component" value="Chromosome"/>
</dbReference>
<keyword evidence="7 10" id="KW-0283">Flagellar rotation</keyword>
<dbReference type="GO" id="GO:0006935">
    <property type="term" value="P:chemotaxis"/>
    <property type="evidence" value="ECO:0007669"/>
    <property type="project" value="UniProtKB-KW"/>
</dbReference>
<dbReference type="STRING" id="946333.A4W93_20305"/>
<keyword evidence="5 10" id="KW-0145">Chemotaxis</keyword>
<dbReference type="GO" id="GO:0009425">
    <property type="term" value="C:bacterial-type flagellum basal body"/>
    <property type="evidence" value="ECO:0007669"/>
    <property type="project" value="InterPro"/>
</dbReference>
<comment type="subcellular location">
    <subcellularLocation>
        <location evidence="10">Cell inner membrane</location>
    </subcellularLocation>
    <subcellularLocation>
        <location evidence="2">Cell membrane</location>
        <topology evidence="2">Single-pass membrane protein</topology>
    </subcellularLocation>
</comment>
<evidence type="ECO:0000256" key="7">
    <source>
        <dbReference type="ARBA" id="ARBA00022779"/>
    </source>
</evidence>
<protein>
    <recommendedName>
        <fullName evidence="10">Flagellar protein FliL</fullName>
    </recommendedName>
</protein>
<name>A0A1W6LCU7_9BURK</name>
<evidence type="ECO:0000256" key="11">
    <source>
        <dbReference type="SAM" id="MobiDB-lite"/>
    </source>
</evidence>
<sequence>MSSAPAADAPQKGNKKLIIIIAAVLLLVLGGGGAFAYIQKQKAAAAAAAGDDEEEGEAPAPHAEAKKHDSKHPPTFVPLEPFVVNLADKEADRFAQVGVTLEVEDAKFAEELKAYMPAIRNGILMVLAHKTSQELLSQEGKIALQKEILRESVLPLGIEIDDEDDAPAKKGKKKKRRAVYNPVSAVHFSNFIVQ</sequence>
<dbReference type="EMBL" id="CP015118">
    <property type="protein sequence ID" value="ARN22053.1"/>
    <property type="molecule type" value="Genomic_DNA"/>
</dbReference>
<dbReference type="AlphaFoldDB" id="A0A1W6LCU7"/>
<dbReference type="OrthoDB" id="5297029at2"/>
<evidence type="ECO:0000256" key="8">
    <source>
        <dbReference type="ARBA" id="ARBA00022989"/>
    </source>
</evidence>
<evidence type="ECO:0000256" key="3">
    <source>
        <dbReference type="ARBA" id="ARBA00008281"/>
    </source>
</evidence>
<comment type="similarity">
    <text evidence="3 10">Belongs to the FliL family.</text>
</comment>
<accession>A0A1W6LCU7</accession>
<evidence type="ECO:0000256" key="10">
    <source>
        <dbReference type="RuleBase" id="RU364125"/>
    </source>
</evidence>
<evidence type="ECO:0000256" key="9">
    <source>
        <dbReference type="ARBA" id="ARBA00023136"/>
    </source>
</evidence>
<keyword evidence="12" id="KW-0966">Cell projection</keyword>
<gene>
    <name evidence="12" type="ORF">A4W93_20305</name>
</gene>
<evidence type="ECO:0000313" key="13">
    <source>
        <dbReference type="Proteomes" id="UP000193427"/>
    </source>
</evidence>
<evidence type="ECO:0000256" key="1">
    <source>
        <dbReference type="ARBA" id="ARBA00002254"/>
    </source>
</evidence>
<dbReference type="PANTHER" id="PTHR35091:SF2">
    <property type="entry name" value="FLAGELLAR PROTEIN FLIL"/>
    <property type="match status" value="1"/>
</dbReference>
<dbReference type="GO" id="GO:0005886">
    <property type="term" value="C:plasma membrane"/>
    <property type="evidence" value="ECO:0007669"/>
    <property type="project" value="UniProtKB-SubCell"/>
</dbReference>
<dbReference type="RefSeq" id="WP_085752349.1">
    <property type="nucleotide sequence ID" value="NZ_BSPR01000006.1"/>
</dbReference>
<comment type="function">
    <text evidence="1 10">Controls the rotational direction of flagella during chemotaxis.</text>
</comment>
<keyword evidence="8" id="KW-1133">Transmembrane helix</keyword>
<keyword evidence="10" id="KW-0997">Cell inner membrane</keyword>
<reference evidence="12 13" key="1">
    <citation type="submission" date="2016-04" db="EMBL/GenBank/DDBJ databases">
        <title>Complete genome sequence of natural rubber-degrading, novel Gram-negative bacterium, Rhizobacter gummiphilus strain NS21.</title>
        <authorList>
            <person name="Tabata M."/>
            <person name="Kasai D."/>
            <person name="Fukuda M."/>
        </authorList>
    </citation>
    <scope>NUCLEOTIDE SEQUENCE [LARGE SCALE GENOMIC DNA]</scope>
    <source>
        <strain evidence="12 13">NS21</strain>
    </source>
</reference>
<evidence type="ECO:0000313" key="12">
    <source>
        <dbReference type="EMBL" id="ARN22053.1"/>
    </source>
</evidence>
<evidence type="ECO:0000256" key="2">
    <source>
        <dbReference type="ARBA" id="ARBA00004162"/>
    </source>
</evidence>